<feature type="domain" description="MIP18 family-like" evidence="1">
    <location>
        <begin position="38"/>
        <end position="105"/>
    </location>
</feature>
<dbReference type="InterPro" id="IPR002744">
    <property type="entry name" value="MIP18-like"/>
</dbReference>
<evidence type="ECO:0000313" key="2">
    <source>
        <dbReference type="EMBL" id="HCT57934.1"/>
    </source>
</evidence>
<dbReference type="InterPro" id="IPR034904">
    <property type="entry name" value="FSCA_dom_sf"/>
</dbReference>
<dbReference type="PANTHER" id="PTHR42831:SF1">
    <property type="entry name" value="FE-S PROTEIN MATURATION AUXILIARY FACTOR YITW"/>
    <property type="match status" value="1"/>
</dbReference>
<name>A0A3D4VAR5_9BACT</name>
<dbReference type="Gene3D" id="3.30.300.130">
    <property type="entry name" value="Fe-S cluster assembly (FSCA)"/>
    <property type="match status" value="1"/>
</dbReference>
<dbReference type="EMBL" id="DPIY01000010">
    <property type="protein sequence ID" value="HCT57934.1"/>
    <property type="molecule type" value="Genomic_DNA"/>
</dbReference>
<comment type="caution">
    <text evidence="2">The sequence shown here is derived from an EMBL/GenBank/DDBJ whole genome shotgun (WGS) entry which is preliminary data.</text>
</comment>
<reference evidence="2 3" key="1">
    <citation type="journal article" date="2018" name="Nat. Biotechnol.">
        <title>A standardized bacterial taxonomy based on genome phylogeny substantially revises the tree of life.</title>
        <authorList>
            <person name="Parks D.H."/>
            <person name="Chuvochina M."/>
            <person name="Waite D.W."/>
            <person name="Rinke C."/>
            <person name="Skarshewski A."/>
            <person name="Chaumeil P.A."/>
            <person name="Hugenholtz P."/>
        </authorList>
    </citation>
    <scope>NUCLEOTIDE SEQUENCE [LARGE SCALE GENOMIC DNA]</scope>
    <source>
        <strain evidence="2">UBA8844</strain>
    </source>
</reference>
<dbReference type="AlphaFoldDB" id="A0A3D4VAR5"/>
<dbReference type="Proteomes" id="UP000264071">
    <property type="component" value="Unassembled WGS sequence"/>
</dbReference>
<dbReference type="SUPFAM" id="SSF117916">
    <property type="entry name" value="Fe-S cluster assembly (FSCA) domain-like"/>
    <property type="match status" value="1"/>
</dbReference>
<dbReference type="Pfam" id="PF01883">
    <property type="entry name" value="FeS_assembly_P"/>
    <property type="match status" value="1"/>
</dbReference>
<evidence type="ECO:0000259" key="1">
    <source>
        <dbReference type="Pfam" id="PF01883"/>
    </source>
</evidence>
<sequence>MTEEQNPELPAADAVADVAPVGDATVDGSASAVVNADQARLVLRRVKDPELNLNIVDLGLIYDVQTEGSTVRVDMSLTSPGCPSGPEIMGEAEQQLRELPGVTDVVMNLVWTPPWTPDRIEPRVRAYMGF</sequence>
<proteinExistence type="predicted"/>
<dbReference type="InterPro" id="IPR052339">
    <property type="entry name" value="Fe-S_Maturation_MIP18"/>
</dbReference>
<gene>
    <name evidence="2" type="ORF">DGD08_12090</name>
</gene>
<dbReference type="PANTHER" id="PTHR42831">
    <property type="entry name" value="FE-S PROTEIN MATURATION AUXILIARY FACTOR YITW"/>
    <property type="match status" value="1"/>
</dbReference>
<accession>A0A3D4VAR5</accession>
<evidence type="ECO:0000313" key="3">
    <source>
        <dbReference type="Proteomes" id="UP000264071"/>
    </source>
</evidence>
<protein>
    <submittedName>
        <fullName evidence="2">Aromatic ring hydroxylase</fullName>
    </submittedName>
</protein>
<organism evidence="2 3">
    <name type="scientific">Gemmatimonas aurantiaca</name>
    <dbReference type="NCBI Taxonomy" id="173480"/>
    <lineage>
        <taxon>Bacteria</taxon>
        <taxon>Pseudomonadati</taxon>
        <taxon>Gemmatimonadota</taxon>
        <taxon>Gemmatimonadia</taxon>
        <taxon>Gemmatimonadales</taxon>
        <taxon>Gemmatimonadaceae</taxon>
        <taxon>Gemmatimonas</taxon>
    </lineage>
</organism>